<proteinExistence type="predicted"/>
<sequence length="225" mass="23492">MIPFNNLAVKLKDIIPLASGKAGSGAVARRGATAHGSSALGDAAEVGRVTVLGFGFGLGVTAGVLLGIVICYERGIIGDKMNWAIKEVKTRAEAAPAFRDITDEAEPVTSARDAFHAGFRRRRANAGSDFGSEHILAHEDAFLSSNDGVETTDMESCATESTATGAESTRTGVETPDTESWASESTTTDAESIPTAAGDDSDDKDVPSKDQRNAYPRNGNLLLCV</sequence>
<evidence type="ECO:0000256" key="2">
    <source>
        <dbReference type="SAM" id="Phobius"/>
    </source>
</evidence>
<evidence type="ECO:0000313" key="3">
    <source>
        <dbReference type="EMBL" id="KAK7204762.1"/>
    </source>
</evidence>
<dbReference type="GeneID" id="90039691"/>
<organism evidence="3 4">
    <name type="scientific">Myxozyma melibiosi</name>
    <dbReference type="NCBI Taxonomy" id="54550"/>
    <lineage>
        <taxon>Eukaryota</taxon>
        <taxon>Fungi</taxon>
        <taxon>Dikarya</taxon>
        <taxon>Ascomycota</taxon>
        <taxon>Saccharomycotina</taxon>
        <taxon>Lipomycetes</taxon>
        <taxon>Lipomycetales</taxon>
        <taxon>Lipomycetaceae</taxon>
        <taxon>Myxozyma</taxon>
    </lineage>
</organism>
<evidence type="ECO:0008006" key="5">
    <source>
        <dbReference type="Google" id="ProtNLM"/>
    </source>
</evidence>
<accession>A0ABR1F4M9</accession>
<keyword evidence="2" id="KW-0472">Membrane</keyword>
<comment type="caution">
    <text evidence="3">The sequence shown here is derived from an EMBL/GenBank/DDBJ whole genome shotgun (WGS) entry which is preliminary data.</text>
</comment>
<keyword evidence="4" id="KW-1185">Reference proteome</keyword>
<keyword evidence="2" id="KW-0812">Transmembrane</keyword>
<dbReference type="RefSeq" id="XP_064767795.1">
    <property type="nucleotide sequence ID" value="XM_064914179.1"/>
</dbReference>
<evidence type="ECO:0000256" key="1">
    <source>
        <dbReference type="SAM" id="MobiDB-lite"/>
    </source>
</evidence>
<evidence type="ECO:0000313" key="4">
    <source>
        <dbReference type="Proteomes" id="UP001498771"/>
    </source>
</evidence>
<dbReference type="Proteomes" id="UP001498771">
    <property type="component" value="Unassembled WGS sequence"/>
</dbReference>
<feature type="compositionally biased region" description="Polar residues" evidence="1">
    <location>
        <begin position="178"/>
        <end position="190"/>
    </location>
</feature>
<feature type="compositionally biased region" description="Low complexity" evidence="1">
    <location>
        <begin position="155"/>
        <end position="171"/>
    </location>
</feature>
<keyword evidence="2" id="KW-1133">Transmembrane helix</keyword>
<protein>
    <recommendedName>
        <fullName evidence="5">Transmembrane protein</fullName>
    </recommendedName>
</protein>
<feature type="region of interest" description="Disordered" evidence="1">
    <location>
        <begin position="147"/>
        <end position="220"/>
    </location>
</feature>
<dbReference type="EMBL" id="JBBJBU010000007">
    <property type="protein sequence ID" value="KAK7204762.1"/>
    <property type="molecule type" value="Genomic_DNA"/>
</dbReference>
<reference evidence="3 4" key="1">
    <citation type="submission" date="2024-03" db="EMBL/GenBank/DDBJ databases">
        <title>Genome-scale model development and genomic sequencing of the oleaginous clade Lipomyces.</title>
        <authorList>
            <consortium name="Lawrence Berkeley National Laboratory"/>
            <person name="Czajka J.J."/>
            <person name="Han Y."/>
            <person name="Kim J."/>
            <person name="Mondo S.J."/>
            <person name="Hofstad B.A."/>
            <person name="Robles A."/>
            <person name="Haridas S."/>
            <person name="Riley R."/>
            <person name="LaButti K."/>
            <person name="Pangilinan J."/>
            <person name="Andreopoulos W."/>
            <person name="Lipzen A."/>
            <person name="Yan J."/>
            <person name="Wang M."/>
            <person name="Ng V."/>
            <person name="Grigoriev I.V."/>
            <person name="Spatafora J.W."/>
            <person name="Magnuson J.K."/>
            <person name="Baker S.E."/>
            <person name="Pomraning K.R."/>
        </authorList>
    </citation>
    <scope>NUCLEOTIDE SEQUENCE [LARGE SCALE GENOMIC DNA]</scope>
    <source>
        <strain evidence="3 4">Phaff 52-87</strain>
    </source>
</reference>
<feature type="transmembrane region" description="Helical" evidence="2">
    <location>
        <begin position="51"/>
        <end position="72"/>
    </location>
</feature>
<name>A0ABR1F4M9_9ASCO</name>
<gene>
    <name evidence="3" type="ORF">BZA70DRAFT_290080</name>
</gene>